<dbReference type="PROSITE" id="PS51257">
    <property type="entry name" value="PROKAR_LIPOPROTEIN"/>
    <property type="match status" value="1"/>
</dbReference>
<protein>
    <recommendedName>
        <fullName evidence="3">Lipoprotein</fullName>
    </recommendedName>
</protein>
<organism evidence="1 2">
    <name type="scientific">Myroides indicus</name>
    <dbReference type="NCBI Taxonomy" id="1323422"/>
    <lineage>
        <taxon>Bacteria</taxon>
        <taxon>Pseudomonadati</taxon>
        <taxon>Bacteroidota</taxon>
        <taxon>Flavobacteriia</taxon>
        <taxon>Flavobacteriales</taxon>
        <taxon>Flavobacteriaceae</taxon>
        <taxon>Myroides</taxon>
    </lineage>
</organism>
<proteinExistence type="predicted"/>
<dbReference type="Proteomes" id="UP000295215">
    <property type="component" value="Unassembled WGS sequence"/>
</dbReference>
<comment type="caution">
    <text evidence="1">The sequence shown here is derived from an EMBL/GenBank/DDBJ whole genome shotgun (WGS) entry which is preliminary data.</text>
</comment>
<name>A0A4R7EX30_9FLAO</name>
<evidence type="ECO:0000313" key="1">
    <source>
        <dbReference type="EMBL" id="TDS57874.1"/>
    </source>
</evidence>
<dbReference type="AlphaFoldDB" id="A0A4R7EX30"/>
<keyword evidence="2" id="KW-1185">Reference proteome</keyword>
<dbReference type="EMBL" id="SOAG01000014">
    <property type="protein sequence ID" value="TDS57874.1"/>
    <property type="molecule type" value="Genomic_DNA"/>
</dbReference>
<accession>A0A4R7EX30</accession>
<evidence type="ECO:0000313" key="2">
    <source>
        <dbReference type="Proteomes" id="UP000295215"/>
    </source>
</evidence>
<gene>
    <name evidence="1" type="ORF">C8P70_1146</name>
</gene>
<reference evidence="1 2" key="1">
    <citation type="submission" date="2019-03" db="EMBL/GenBank/DDBJ databases">
        <title>Genomic Encyclopedia of Archaeal and Bacterial Type Strains, Phase II (KMG-II): from individual species to whole genera.</title>
        <authorList>
            <person name="Goeker M."/>
        </authorList>
    </citation>
    <scope>NUCLEOTIDE SEQUENCE [LARGE SCALE GENOMIC DNA]</scope>
    <source>
        <strain evidence="1 2">DSM 28213</strain>
    </source>
</reference>
<sequence length="195" mass="22859">MKNYLFFILSLIALSITTYSCKDNSKVEQERQIKIKEYNDSIFAFVQKNWNFKIPRTSPELAQELENWKMWQEFKQEIELKPVSTLGAFQKKAEKLSSSVLSLTFQSYPNKLNQPDIKARVTVLLTSLNNLEMFIKLDPIPMDKVDIYLKEVQTNLKVLIMQMEENLAKTKIPKEIGEQEMLEAMDETRRANPEE</sequence>
<evidence type="ECO:0008006" key="3">
    <source>
        <dbReference type="Google" id="ProtNLM"/>
    </source>
</evidence>
<dbReference type="OrthoDB" id="1443728at2"/>
<dbReference type="RefSeq" id="WP_133712629.1">
    <property type="nucleotide sequence ID" value="NZ_SOAG01000014.1"/>
</dbReference>